<gene>
    <name evidence="1" type="ORF">ACFOWZ_07010</name>
</gene>
<dbReference type="EMBL" id="JBHRZI010000010">
    <property type="protein sequence ID" value="MFC3891221.1"/>
    <property type="molecule type" value="Genomic_DNA"/>
</dbReference>
<evidence type="ECO:0000313" key="2">
    <source>
        <dbReference type="Proteomes" id="UP001595690"/>
    </source>
</evidence>
<dbReference type="RefSeq" id="WP_382370341.1">
    <property type="nucleotide sequence ID" value="NZ_JBHRZI010000010.1"/>
</dbReference>
<organism evidence="1 2">
    <name type="scientific">Lentzea rhizosphaerae</name>
    <dbReference type="NCBI Taxonomy" id="2041025"/>
    <lineage>
        <taxon>Bacteria</taxon>
        <taxon>Bacillati</taxon>
        <taxon>Actinomycetota</taxon>
        <taxon>Actinomycetes</taxon>
        <taxon>Pseudonocardiales</taxon>
        <taxon>Pseudonocardiaceae</taxon>
        <taxon>Lentzea</taxon>
    </lineage>
</organism>
<protein>
    <recommendedName>
        <fullName evidence="3">IrrE N-terminal-like domain-containing protein</fullName>
    </recommendedName>
</protein>
<comment type="caution">
    <text evidence="1">The sequence shown here is derived from an EMBL/GenBank/DDBJ whole genome shotgun (WGS) entry which is preliminary data.</text>
</comment>
<name>A0ABV8BLS7_9PSEU</name>
<keyword evidence="2" id="KW-1185">Reference proteome</keyword>
<dbReference type="Proteomes" id="UP001595690">
    <property type="component" value="Unassembled WGS sequence"/>
</dbReference>
<evidence type="ECO:0008006" key="3">
    <source>
        <dbReference type="Google" id="ProtNLM"/>
    </source>
</evidence>
<evidence type="ECO:0000313" key="1">
    <source>
        <dbReference type="EMBL" id="MFC3891221.1"/>
    </source>
</evidence>
<reference evidence="2" key="1">
    <citation type="journal article" date="2019" name="Int. J. Syst. Evol. Microbiol.">
        <title>The Global Catalogue of Microorganisms (GCM) 10K type strain sequencing project: providing services to taxonomists for standard genome sequencing and annotation.</title>
        <authorList>
            <consortium name="The Broad Institute Genomics Platform"/>
            <consortium name="The Broad Institute Genome Sequencing Center for Infectious Disease"/>
            <person name="Wu L."/>
            <person name="Ma J."/>
        </authorList>
    </citation>
    <scope>NUCLEOTIDE SEQUENCE [LARGE SCALE GENOMIC DNA]</scope>
    <source>
        <strain evidence="2">CGMCC 4.7405</strain>
    </source>
</reference>
<accession>A0ABV8BLS7</accession>
<sequence>MVRELPMPAPFDVRALCDLVAGQRKRPIELTPMTAQPGVLGVWVATDELDLIFYEESTTPPHRDHIILHELCHLLCDHYSAPLTGADLARLLMPNLDPDMVRSVLERTEYSAVEEQEAELLASLILQKAAPARAGHHGEGLADRIEDALNWPDPR</sequence>
<proteinExistence type="predicted"/>